<name>A0A1H0W0J7_9PSED</name>
<evidence type="ECO:0000313" key="3">
    <source>
        <dbReference type="EMBL" id="OIN11869.1"/>
    </source>
</evidence>
<dbReference type="EMBL" id="MDGK01000015">
    <property type="protein sequence ID" value="OIN11869.1"/>
    <property type="molecule type" value="Genomic_DNA"/>
</dbReference>
<protein>
    <submittedName>
        <fullName evidence="4">Glycosyltransferase involved in cell wall bisynthesis</fullName>
    </submittedName>
</protein>
<keyword evidence="6" id="KW-1185">Reference proteome</keyword>
<dbReference type="Proteomes" id="UP000182654">
    <property type="component" value="Chromosome I"/>
</dbReference>
<evidence type="ECO:0000313" key="4">
    <source>
        <dbReference type="EMBL" id="SDP84202.1"/>
    </source>
</evidence>
<dbReference type="EMBL" id="LT629708">
    <property type="protein sequence ID" value="SDP84202.1"/>
    <property type="molecule type" value="Genomic_DNA"/>
</dbReference>
<evidence type="ECO:0000313" key="6">
    <source>
        <dbReference type="Proteomes" id="UP000182654"/>
    </source>
</evidence>
<keyword evidence="1" id="KW-0997">Cell inner membrane</keyword>
<gene>
    <name evidence="3" type="ORF">BFN10_07155</name>
    <name evidence="4" type="ORF">SAMN04490184_5205</name>
</gene>
<dbReference type="InterPro" id="IPR029044">
    <property type="entry name" value="Nucleotide-diphossugar_trans"/>
</dbReference>
<dbReference type="RefSeq" id="WP_071489079.1">
    <property type="nucleotide sequence ID" value="NZ_LT629708.1"/>
</dbReference>
<reference evidence="3 5" key="1">
    <citation type="submission" date="2016-08" db="EMBL/GenBank/DDBJ databases">
        <title>Draft genome sequence of the type strain of Pseudomonas extremorientalis LMG 19695T isolated from drinking water reservoir.</title>
        <authorList>
            <person name="Tambong J.T."/>
        </authorList>
    </citation>
    <scope>NUCLEOTIDE SEQUENCE [LARGE SCALE GENOMIC DNA]</scope>
    <source>
        <strain evidence="3 5">LMG 19695</strain>
    </source>
</reference>
<feature type="domain" description="Glycosyltransferase 2-like" evidence="2">
    <location>
        <begin position="32"/>
        <end position="125"/>
    </location>
</feature>
<dbReference type="AlphaFoldDB" id="A0A1H0W0J7"/>
<dbReference type="InterPro" id="IPR001173">
    <property type="entry name" value="Glyco_trans_2-like"/>
</dbReference>
<dbReference type="Pfam" id="PF00535">
    <property type="entry name" value="Glycos_transf_2"/>
    <property type="match status" value="1"/>
</dbReference>
<dbReference type="Proteomes" id="UP000181686">
    <property type="component" value="Unassembled WGS sequence"/>
</dbReference>
<dbReference type="PANTHER" id="PTHR22916">
    <property type="entry name" value="GLYCOSYLTRANSFERASE"/>
    <property type="match status" value="1"/>
</dbReference>
<accession>A0A1H0W0J7</accession>
<dbReference type="PANTHER" id="PTHR22916:SF67">
    <property type="entry name" value="COLANIC ACID BIOSYNTHESIS GLYCOSYL TRANSFERASE WCAE-RELATED"/>
    <property type="match status" value="1"/>
</dbReference>
<dbReference type="SUPFAM" id="SSF53448">
    <property type="entry name" value="Nucleotide-diphospho-sugar transferases"/>
    <property type="match status" value="1"/>
</dbReference>
<evidence type="ECO:0000259" key="2">
    <source>
        <dbReference type="Pfam" id="PF00535"/>
    </source>
</evidence>
<proteinExistence type="predicted"/>
<keyword evidence="1" id="KW-1003">Cell membrane</keyword>
<evidence type="ECO:0000313" key="5">
    <source>
        <dbReference type="Proteomes" id="UP000181686"/>
    </source>
</evidence>
<dbReference type="Gene3D" id="3.90.550.10">
    <property type="entry name" value="Spore Coat Polysaccharide Biosynthesis Protein SpsA, Chain A"/>
    <property type="match status" value="1"/>
</dbReference>
<organism evidence="3 5">
    <name type="scientific">Pseudomonas extremorientalis</name>
    <dbReference type="NCBI Taxonomy" id="169669"/>
    <lineage>
        <taxon>Bacteria</taxon>
        <taxon>Pseudomonadati</taxon>
        <taxon>Pseudomonadota</taxon>
        <taxon>Gammaproteobacteria</taxon>
        <taxon>Pseudomonadales</taxon>
        <taxon>Pseudomonadaceae</taxon>
        <taxon>Pseudomonas</taxon>
    </lineage>
</organism>
<keyword evidence="1" id="KW-0472">Membrane</keyword>
<dbReference type="GO" id="GO:0016758">
    <property type="term" value="F:hexosyltransferase activity"/>
    <property type="evidence" value="ECO:0007669"/>
    <property type="project" value="UniProtKB-ARBA"/>
</dbReference>
<reference evidence="4 6" key="2">
    <citation type="submission" date="2016-10" db="EMBL/GenBank/DDBJ databases">
        <authorList>
            <person name="Varghese N."/>
            <person name="Submissions S."/>
        </authorList>
    </citation>
    <scope>NUCLEOTIDE SEQUENCE [LARGE SCALE GENOMIC DNA]</scope>
    <source>
        <strain evidence="4 6">BS2774</strain>
    </source>
</reference>
<dbReference type="CDD" id="cd06433">
    <property type="entry name" value="GT_2_WfgS_like"/>
    <property type="match status" value="1"/>
</dbReference>
<sequence length="282" mass="31677">MSATVPGFERLEGGRRLVGGNPWILENAARITVITVVYNDVAHLQRTIDSVASQTYGNIEHIIIDGRSADGTLQIIECCQSVDYWLSESDSGIYDAMNKGIDCSTGEWINFMNSGDVFFNENVIGDIFFNNQHCSSELIYGDVEVDYGGFKKIRRAGAIERLKHGMQFSHQSLFAKRSVLLAFGLDSSYRTAADYNFVIASWVKNFRFEYVELVVSSISAGGVSDVKRLQSHYQRVDILSSHLKLTNVDKVWMYCQGLYIRGADSLKSVLPARLVDWIKRAK</sequence>
<evidence type="ECO:0000256" key="1">
    <source>
        <dbReference type="ARBA" id="ARBA00022519"/>
    </source>
</evidence>